<dbReference type="PANTHER" id="PTHR11371:SF31">
    <property type="entry name" value="EXTRACELLULAR NUCLEASE"/>
    <property type="match status" value="1"/>
</dbReference>
<dbReference type="InterPro" id="IPR005135">
    <property type="entry name" value="Endo/exonuclease/phosphatase"/>
</dbReference>
<dbReference type="PANTHER" id="PTHR11371">
    <property type="entry name" value="DEOXYRIBONUCLEASE"/>
    <property type="match status" value="1"/>
</dbReference>
<organism evidence="2 3">
    <name type="scientific">Nocardia ignorata</name>
    <dbReference type="NCBI Taxonomy" id="145285"/>
    <lineage>
        <taxon>Bacteria</taxon>
        <taxon>Bacillati</taxon>
        <taxon>Actinomycetota</taxon>
        <taxon>Actinomycetes</taxon>
        <taxon>Mycobacteriales</taxon>
        <taxon>Nocardiaceae</taxon>
        <taxon>Nocardia</taxon>
    </lineage>
</organism>
<dbReference type="CDD" id="cd10283">
    <property type="entry name" value="MnuA_DNase1-like"/>
    <property type="match status" value="1"/>
</dbReference>
<reference evidence="2 3" key="1">
    <citation type="submission" date="2019-03" db="EMBL/GenBank/DDBJ databases">
        <title>Genomic Encyclopedia of Type Strains, Phase IV (KMG-IV): sequencing the most valuable type-strain genomes for metagenomic binning, comparative biology and taxonomic classification.</title>
        <authorList>
            <person name="Goeker M."/>
        </authorList>
    </citation>
    <scope>NUCLEOTIDE SEQUENCE [LARGE SCALE GENOMIC DNA]</scope>
    <source>
        <strain evidence="2 3">DSM 44496</strain>
    </source>
</reference>
<gene>
    <name evidence="2" type="ORF">DFR75_11731</name>
</gene>
<evidence type="ECO:0000313" key="3">
    <source>
        <dbReference type="Proteomes" id="UP000295087"/>
    </source>
</evidence>
<keyword evidence="2" id="KW-0540">Nuclease</keyword>
<dbReference type="GO" id="GO:0004527">
    <property type="term" value="F:exonuclease activity"/>
    <property type="evidence" value="ECO:0007669"/>
    <property type="project" value="UniProtKB-KW"/>
</dbReference>
<evidence type="ECO:0000259" key="1">
    <source>
        <dbReference type="Pfam" id="PF03372"/>
    </source>
</evidence>
<keyword evidence="2" id="KW-0255">Endonuclease</keyword>
<dbReference type="Proteomes" id="UP000295087">
    <property type="component" value="Unassembled WGS sequence"/>
</dbReference>
<dbReference type="Gene3D" id="3.60.10.10">
    <property type="entry name" value="Endonuclease/exonuclease/phosphatase"/>
    <property type="match status" value="1"/>
</dbReference>
<evidence type="ECO:0000313" key="2">
    <source>
        <dbReference type="EMBL" id="TDP28418.1"/>
    </source>
</evidence>
<dbReference type="RefSeq" id="WP_067498837.1">
    <property type="nucleotide sequence ID" value="NZ_SNXK01000017.1"/>
</dbReference>
<dbReference type="GO" id="GO:0004519">
    <property type="term" value="F:endonuclease activity"/>
    <property type="evidence" value="ECO:0007669"/>
    <property type="project" value="UniProtKB-KW"/>
</dbReference>
<feature type="domain" description="Endonuclease/exonuclease/phosphatase" evidence="1">
    <location>
        <begin position="33"/>
        <end position="236"/>
    </location>
</feature>
<comment type="caution">
    <text evidence="2">The sequence shown here is derived from an EMBL/GenBank/DDBJ whole genome shotgun (WGS) entry which is preliminary data.</text>
</comment>
<protein>
    <submittedName>
        <fullName evidence="2">Endonuclease/exonuclease/phosphatase family protein</fullName>
    </submittedName>
</protein>
<proteinExistence type="predicted"/>
<sequence>MAIPADVSEQANRLRTAVDAVVPARTASNVIIGTWNLREFGNLTASWNATTTDSPKRDWRATTLIAAIIAAFDICAVQEVQRNTTALRFLLTRLGPDWRAIVSDVTEGDNDGNGERLAYLYNTTRVQPSGLVGEIVLPPAAGDPAQQFVRTPYAASFTRAGIEFIRTTVHILWGTNPRQRLPEITAFAQWMRAWNDRPNDWNDNLLVLGDFNLDRLGNPLFDAFVSTGLWAPTELDTVDRTIFGNDNTTNYYDQIAWFSTPEDHSLLTDLTYTQRAGHFDFLPHCYPDLTRTQTSYRISDHYPLWAEFHINA</sequence>
<accession>A0A4R6NX98</accession>
<dbReference type="EMBL" id="SNXK01000017">
    <property type="protein sequence ID" value="TDP28418.1"/>
    <property type="molecule type" value="Genomic_DNA"/>
</dbReference>
<keyword evidence="3" id="KW-1185">Reference proteome</keyword>
<dbReference type="Pfam" id="PF03372">
    <property type="entry name" value="Exo_endo_phos"/>
    <property type="match status" value="1"/>
</dbReference>
<keyword evidence="2" id="KW-0269">Exonuclease</keyword>
<dbReference type="SUPFAM" id="SSF56219">
    <property type="entry name" value="DNase I-like"/>
    <property type="match status" value="1"/>
</dbReference>
<name>A0A4R6NX98_NOCIG</name>
<dbReference type="AlphaFoldDB" id="A0A4R6NX98"/>
<keyword evidence="2" id="KW-0378">Hydrolase</keyword>
<dbReference type="InterPro" id="IPR036691">
    <property type="entry name" value="Endo/exonu/phosph_ase_sf"/>
</dbReference>